<dbReference type="SUPFAM" id="SSF54637">
    <property type="entry name" value="Thioesterase/thiol ester dehydrase-isomerase"/>
    <property type="match status" value="1"/>
</dbReference>
<accession>A0A1I0XZM8</accession>
<dbReference type="GO" id="GO:0016829">
    <property type="term" value="F:lyase activity"/>
    <property type="evidence" value="ECO:0007669"/>
    <property type="project" value="UniProtKB-KW"/>
</dbReference>
<dbReference type="EMBL" id="FOKK01000004">
    <property type="protein sequence ID" value="SFB06432.1"/>
    <property type="molecule type" value="Genomic_DNA"/>
</dbReference>
<dbReference type="Proteomes" id="UP000198790">
    <property type="component" value="Unassembled WGS sequence"/>
</dbReference>
<evidence type="ECO:0000313" key="2">
    <source>
        <dbReference type="EMBL" id="SFB06432.1"/>
    </source>
</evidence>
<dbReference type="InterPro" id="IPR029069">
    <property type="entry name" value="HotDog_dom_sf"/>
</dbReference>
<evidence type="ECO:0000313" key="3">
    <source>
        <dbReference type="Proteomes" id="UP000198790"/>
    </source>
</evidence>
<dbReference type="RefSeq" id="WP_092895386.1">
    <property type="nucleotide sequence ID" value="NZ_FOKK01000004.1"/>
</dbReference>
<dbReference type="OrthoDB" id="9772788at2"/>
<sequence length="124" mass="13820">MQQEILDQTLDISIITQEETESLCAVKVLSTSSVFEGHFPGNPILPGVIMVESVRTALNQLFQKEYRLMSALSIKFLAVLNPNEHVDVQMGIKHSSVEEGLKIDANLFCGEKIFFKMKGVYCAV</sequence>
<dbReference type="InterPro" id="IPR054545">
    <property type="entry name" value="ApeI-like"/>
</dbReference>
<dbReference type="AlphaFoldDB" id="A0A1I0XZM8"/>
<evidence type="ECO:0000259" key="1">
    <source>
        <dbReference type="Pfam" id="PF22818"/>
    </source>
</evidence>
<dbReference type="Gene3D" id="3.10.129.10">
    <property type="entry name" value="Hotdog Thioesterase"/>
    <property type="match status" value="1"/>
</dbReference>
<name>A0A1I0XZM8_9BACT</name>
<gene>
    <name evidence="2" type="ORF">SAMN04489723_10434</name>
</gene>
<reference evidence="2 3" key="1">
    <citation type="submission" date="2016-10" db="EMBL/GenBank/DDBJ databases">
        <authorList>
            <person name="de Groot N.N."/>
        </authorList>
    </citation>
    <scope>NUCLEOTIDE SEQUENCE [LARGE SCALE GENOMIC DNA]</scope>
    <source>
        <strain evidence="2 3">DSM 23399</strain>
    </source>
</reference>
<protein>
    <submittedName>
        <fullName evidence="2">3-hydroxyacyl-[acyl-carrier-protein] dehydratase</fullName>
    </submittedName>
</protein>
<proteinExistence type="predicted"/>
<dbReference type="Pfam" id="PF22818">
    <property type="entry name" value="ApeI-like"/>
    <property type="match status" value="1"/>
</dbReference>
<feature type="domain" description="ApeI dehydratase-like" evidence="1">
    <location>
        <begin position="17"/>
        <end position="95"/>
    </location>
</feature>
<organism evidence="2 3">
    <name type="scientific">Algoriphagus aquimarinus</name>
    <dbReference type="NCBI Taxonomy" id="237018"/>
    <lineage>
        <taxon>Bacteria</taxon>
        <taxon>Pseudomonadati</taxon>
        <taxon>Bacteroidota</taxon>
        <taxon>Cytophagia</taxon>
        <taxon>Cytophagales</taxon>
        <taxon>Cyclobacteriaceae</taxon>
        <taxon>Algoriphagus</taxon>
    </lineage>
</organism>
<dbReference type="STRING" id="237018.SAMN04489723_10434"/>
<keyword evidence="3" id="KW-1185">Reference proteome</keyword>